<dbReference type="EMBL" id="GL349443">
    <property type="protein sequence ID" value="KNC46564.1"/>
    <property type="molecule type" value="Genomic_DNA"/>
</dbReference>
<keyword evidence="1 2" id="KW-0175">Coiled coil</keyword>
<keyword evidence="5" id="KW-1185">Reference proteome</keyword>
<evidence type="ECO:0000313" key="4">
    <source>
        <dbReference type="EMBL" id="KNC46564.1"/>
    </source>
</evidence>
<evidence type="ECO:0000313" key="5">
    <source>
        <dbReference type="Proteomes" id="UP000054408"/>
    </source>
</evidence>
<feature type="coiled-coil region" evidence="2">
    <location>
        <begin position="221"/>
        <end position="248"/>
    </location>
</feature>
<evidence type="ECO:0000259" key="3">
    <source>
        <dbReference type="Pfam" id="PF13863"/>
    </source>
</evidence>
<name>A0A0L0D2N9_THETB</name>
<dbReference type="GeneID" id="25569653"/>
<dbReference type="AlphaFoldDB" id="A0A0L0D2N9"/>
<dbReference type="InterPro" id="IPR025252">
    <property type="entry name" value="DUF4200"/>
</dbReference>
<proteinExistence type="predicted"/>
<dbReference type="GO" id="GO:0005856">
    <property type="term" value="C:cytoskeleton"/>
    <property type="evidence" value="ECO:0007669"/>
    <property type="project" value="UniProtKB-ARBA"/>
</dbReference>
<dbReference type="Pfam" id="PF13863">
    <property type="entry name" value="DUF4200"/>
    <property type="match status" value="1"/>
</dbReference>
<dbReference type="RefSeq" id="XP_013760487.1">
    <property type="nucleotide sequence ID" value="XM_013905033.1"/>
</dbReference>
<protein>
    <recommendedName>
        <fullName evidence="3">DUF4200 domain-containing protein</fullName>
    </recommendedName>
</protein>
<gene>
    <name evidence="4" type="ORF">AMSG_11738</name>
</gene>
<sequence>MDAGPSDVAMLTHEPLDPYVASQLGRTTPPEFHFEHMTPATRMLQKRKEVLEVQHALDLEKATFAQVMSKVEEKAAVLEQTKEKLLMTRQNYDGIIMSQDKAYEDCVANIERCNALLEKYDLELRAKSRTLKDLSKRLAKRKLTAERLRAYPEFLSKLPRDDYDFKEESDITERYNTLDSTKVALVEQTKRWTKKHSSESRAIKAAIESQRNEIVKMWTQINRKRKELEELRDETKRLEADFDLMLARSTDETRELGVILMATANLYDTVAKRPYLTESAGAKADVSSKALLQLEAIEQRYLDLKTICNELTALREGAEAAAAGGGAL</sequence>
<dbReference type="PANTHER" id="PTHR21683:SF2">
    <property type="entry name" value="COILED-COIL DOMAIN-CONTAINING PROTEIN 42 LIKE-2-LIKE"/>
    <property type="match status" value="1"/>
</dbReference>
<dbReference type="OMA" id="RRAIHKY"/>
<dbReference type="PANTHER" id="PTHR21683">
    <property type="entry name" value="COILED-COIL DOMAIN-CONTAINING PROTEIN 42 LIKE-2-LIKE-RELATED"/>
    <property type="match status" value="1"/>
</dbReference>
<evidence type="ECO:0000256" key="2">
    <source>
        <dbReference type="SAM" id="Coils"/>
    </source>
</evidence>
<dbReference type="STRING" id="461836.A0A0L0D2N9"/>
<reference evidence="4 5" key="1">
    <citation type="submission" date="2010-05" db="EMBL/GenBank/DDBJ databases">
        <title>The Genome Sequence of Thecamonas trahens ATCC 50062.</title>
        <authorList>
            <consortium name="The Broad Institute Genome Sequencing Platform"/>
            <person name="Russ C."/>
            <person name="Cuomo C."/>
            <person name="Shea T."/>
            <person name="Young S.K."/>
            <person name="Zeng Q."/>
            <person name="Koehrsen M."/>
            <person name="Haas B."/>
            <person name="Borodovsky M."/>
            <person name="Guigo R."/>
            <person name="Alvarado L."/>
            <person name="Berlin A."/>
            <person name="Bochicchio J."/>
            <person name="Borenstein D."/>
            <person name="Chapman S."/>
            <person name="Chen Z."/>
            <person name="Freedman E."/>
            <person name="Gellesch M."/>
            <person name="Goldberg J."/>
            <person name="Griggs A."/>
            <person name="Gujja S."/>
            <person name="Heilman E."/>
            <person name="Heiman D."/>
            <person name="Hepburn T."/>
            <person name="Howarth C."/>
            <person name="Jen D."/>
            <person name="Larson L."/>
            <person name="Mehta T."/>
            <person name="Park D."/>
            <person name="Pearson M."/>
            <person name="Roberts A."/>
            <person name="Saif S."/>
            <person name="Shenoy N."/>
            <person name="Sisk P."/>
            <person name="Stolte C."/>
            <person name="Sykes S."/>
            <person name="Thomson T."/>
            <person name="Walk T."/>
            <person name="White J."/>
            <person name="Yandava C."/>
            <person name="Burger G."/>
            <person name="Gray M.W."/>
            <person name="Holland P.W.H."/>
            <person name="King N."/>
            <person name="Lang F.B.F."/>
            <person name="Roger A.J."/>
            <person name="Ruiz-Trillo I."/>
            <person name="Lander E."/>
            <person name="Nusbaum C."/>
        </authorList>
    </citation>
    <scope>NUCLEOTIDE SEQUENCE [LARGE SCALE GENOMIC DNA]</scope>
    <source>
        <strain evidence="4 5">ATCC 50062</strain>
    </source>
</reference>
<dbReference type="InterPro" id="IPR051147">
    <property type="entry name" value="CFAP_domain-containing"/>
</dbReference>
<organism evidence="4 5">
    <name type="scientific">Thecamonas trahens ATCC 50062</name>
    <dbReference type="NCBI Taxonomy" id="461836"/>
    <lineage>
        <taxon>Eukaryota</taxon>
        <taxon>Apusozoa</taxon>
        <taxon>Apusomonadida</taxon>
        <taxon>Apusomonadidae</taxon>
        <taxon>Thecamonas</taxon>
    </lineage>
</organism>
<dbReference type="OrthoDB" id="10264298at2759"/>
<dbReference type="Proteomes" id="UP000054408">
    <property type="component" value="Unassembled WGS sequence"/>
</dbReference>
<feature type="domain" description="DUF4200" evidence="3">
    <location>
        <begin position="43"/>
        <end position="158"/>
    </location>
</feature>
<accession>A0A0L0D2N9</accession>
<evidence type="ECO:0000256" key="1">
    <source>
        <dbReference type="ARBA" id="ARBA00023054"/>
    </source>
</evidence>